<dbReference type="InterPro" id="IPR049733">
    <property type="entry name" value="CCDC61_N"/>
</dbReference>
<evidence type="ECO:0000256" key="4">
    <source>
        <dbReference type="ARBA" id="ARBA00023054"/>
    </source>
</evidence>
<evidence type="ECO:0000313" key="13">
    <source>
        <dbReference type="Proteomes" id="UP000620207"/>
    </source>
</evidence>
<evidence type="ECO:0000256" key="7">
    <source>
        <dbReference type="ARBA" id="ARBA00038217"/>
    </source>
</evidence>
<evidence type="ECO:0000256" key="6">
    <source>
        <dbReference type="ARBA" id="ARBA00023273"/>
    </source>
</evidence>
<evidence type="ECO:0000256" key="11">
    <source>
        <dbReference type="SAM" id="MobiDB-lite"/>
    </source>
</evidence>
<organism evidence="12 13">
    <name type="scientific">Larus smithsonianus</name>
    <name type="common">American herring gull</name>
    <dbReference type="NCBI Taxonomy" id="243888"/>
    <lineage>
        <taxon>Eukaryota</taxon>
        <taxon>Metazoa</taxon>
        <taxon>Chordata</taxon>
        <taxon>Craniata</taxon>
        <taxon>Vertebrata</taxon>
        <taxon>Euteleostomi</taxon>
        <taxon>Archelosauria</taxon>
        <taxon>Archosauria</taxon>
        <taxon>Dinosauria</taxon>
        <taxon>Saurischia</taxon>
        <taxon>Theropoda</taxon>
        <taxon>Coelurosauria</taxon>
        <taxon>Aves</taxon>
        <taxon>Neognathae</taxon>
        <taxon>Neoaves</taxon>
        <taxon>Charadriiformes</taxon>
        <taxon>Laridae</taxon>
        <taxon>Larus</taxon>
    </lineage>
</organism>
<sequence>MEEPRYLQADLAFRGGGHTVRLRLAPAALGVEVEAHGTVDQWRGEFDAAFIEELTHKTGNFKQFGVFCSMLESALMQSSESVSLELLTYADLEALRCRKVGAMPRPPPSTASPLNAKRYLILVYSVEFDRIHYPLPLPYAGRPDPAALHRLVRELREELARLRAQGRDDGRDAEIRHLQDGRGNLSSPRILQLAEVKASERRLQQRVKSLTAELASCKRGHRTPVGTASRPQERRSASRESRRGGQGRPPSRSPSPAGSRLPRFDPTAFVRARQQRQEAGLKK</sequence>
<name>A0A852GVI1_9CHAR</name>
<dbReference type="GO" id="GO:0036064">
    <property type="term" value="C:ciliary basal body"/>
    <property type="evidence" value="ECO:0007669"/>
    <property type="project" value="TreeGrafter"/>
</dbReference>
<keyword evidence="4" id="KW-0175">Coiled coil</keyword>
<reference evidence="12" key="1">
    <citation type="submission" date="2020-02" db="EMBL/GenBank/DDBJ databases">
        <title>Bird 10,000 Genomes (B10K) Project - Family phase.</title>
        <authorList>
            <person name="Zhang G."/>
        </authorList>
    </citation>
    <scope>NUCLEOTIDE SEQUENCE</scope>
    <source>
        <strain evidence="12">B10K-DU-002-28</strain>
        <tissue evidence="12">Muscle</tissue>
    </source>
</reference>
<dbReference type="EMBL" id="WAAC01013490">
    <property type="protein sequence ID" value="NXX03710.1"/>
    <property type="molecule type" value="Genomic_DNA"/>
</dbReference>
<feature type="non-terminal residue" evidence="12">
    <location>
        <position position="1"/>
    </location>
</feature>
<protein>
    <recommendedName>
        <fullName evidence="8">Centrosomal protein CCDC61</fullName>
    </recommendedName>
    <alternativeName>
        <fullName evidence="9">Coiled-coil domain-containing protein 61</fullName>
    </alternativeName>
    <alternativeName>
        <fullName evidence="10">VFL3 homolog</fullName>
    </alternativeName>
</protein>
<evidence type="ECO:0000256" key="1">
    <source>
        <dbReference type="ARBA" id="ARBA00004120"/>
    </source>
</evidence>
<feature type="region of interest" description="Disordered" evidence="11">
    <location>
        <begin position="214"/>
        <end position="283"/>
    </location>
</feature>
<evidence type="ECO:0000256" key="2">
    <source>
        <dbReference type="ARBA" id="ARBA00004607"/>
    </source>
</evidence>
<keyword evidence="13" id="KW-1185">Reference proteome</keyword>
<evidence type="ECO:0000256" key="8">
    <source>
        <dbReference type="ARBA" id="ARBA00040683"/>
    </source>
</evidence>
<comment type="similarity">
    <text evidence="7">Belongs to the CCDC61 family.</text>
</comment>
<dbReference type="GO" id="GO:0034451">
    <property type="term" value="C:centriolar satellite"/>
    <property type="evidence" value="ECO:0007669"/>
    <property type="project" value="UniProtKB-SubCell"/>
</dbReference>
<dbReference type="CDD" id="cd22284">
    <property type="entry name" value="HD_CCDC61_N"/>
    <property type="match status" value="1"/>
</dbReference>
<comment type="subcellular location">
    <subcellularLocation>
        <location evidence="1">Cytoplasm</location>
        <location evidence="1">Cytoskeleton</location>
        <location evidence="1">Cilium basal body</location>
    </subcellularLocation>
    <subcellularLocation>
        <location evidence="2">Cytoplasm</location>
        <location evidence="2">Cytoskeleton</location>
        <location evidence="2">Microtubule organizing center</location>
        <location evidence="2">Centrosome</location>
        <location evidence="2">Centriolar satellite</location>
    </subcellularLocation>
</comment>
<accession>A0A852GVI1</accession>
<comment type="caution">
    <text evidence="12">The sequence shown here is derived from an EMBL/GenBank/DDBJ whole genome shotgun (WGS) entry which is preliminary data.</text>
</comment>
<feature type="compositionally biased region" description="Low complexity" evidence="11">
    <location>
        <begin position="248"/>
        <end position="260"/>
    </location>
</feature>
<keyword evidence="3" id="KW-0963">Cytoplasm</keyword>
<feature type="non-terminal residue" evidence="12">
    <location>
        <position position="283"/>
    </location>
</feature>
<dbReference type="AlphaFoldDB" id="A0A852GVI1"/>
<feature type="region of interest" description="Disordered" evidence="11">
    <location>
        <begin position="165"/>
        <end position="184"/>
    </location>
</feature>
<evidence type="ECO:0000256" key="3">
    <source>
        <dbReference type="ARBA" id="ARBA00022490"/>
    </source>
</evidence>
<keyword evidence="6" id="KW-0966">Cell projection</keyword>
<evidence type="ECO:0000256" key="9">
    <source>
        <dbReference type="ARBA" id="ARBA00041518"/>
    </source>
</evidence>
<dbReference type="Proteomes" id="UP000620207">
    <property type="component" value="Unassembled WGS sequence"/>
</dbReference>
<feature type="compositionally biased region" description="Basic and acidic residues" evidence="11">
    <location>
        <begin position="231"/>
        <end position="243"/>
    </location>
</feature>
<evidence type="ECO:0000256" key="10">
    <source>
        <dbReference type="ARBA" id="ARBA00042326"/>
    </source>
</evidence>
<dbReference type="PANTHER" id="PTHR22691">
    <property type="entry name" value="YEAST SPT2-RELATED"/>
    <property type="match status" value="1"/>
</dbReference>
<proteinExistence type="inferred from homology"/>
<gene>
    <name evidence="12" type="primary">Ccdc61</name>
    <name evidence="12" type="ORF">LARSMI_R12500</name>
</gene>
<keyword evidence="5" id="KW-0206">Cytoskeleton</keyword>
<evidence type="ECO:0000256" key="5">
    <source>
        <dbReference type="ARBA" id="ARBA00023212"/>
    </source>
</evidence>
<evidence type="ECO:0000313" key="12">
    <source>
        <dbReference type="EMBL" id="NXX03710.1"/>
    </source>
</evidence>
<feature type="compositionally biased region" description="Basic and acidic residues" evidence="11">
    <location>
        <begin position="165"/>
        <end position="180"/>
    </location>
</feature>
<dbReference type="PANTHER" id="PTHR22691:SF1">
    <property type="entry name" value="CENTROSOMAL PROTEIN CCDC61"/>
    <property type="match status" value="1"/>
</dbReference>